<keyword evidence="8" id="KW-1185">Reference proteome</keyword>
<protein>
    <submittedName>
        <fullName evidence="7">VWCE protein</fullName>
    </submittedName>
</protein>
<dbReference type="PANTHER" id="PTHR47333">
    <property type="entry name" value="VON WILLEBRAND FACTOR C AND EGF DOMAIN-CONTAINING PROTEIN"/>
    <property type="match status" value="1"/>
</dbReference>
<name>A0A7L4MYH7_9AVES</name>
<comment type="subcellular location">
    <subcellularLocation>
        <location evidence="1">Secreted</location>
    </subcellularLocation>
</comment>
<dbReference type="AlphaFoldDB" id="A0A7L4MYH7"/>
<dbReference type="SMART" id="SM00214">
    <property type="entry name" value="VWC"/>
    <property type="match status" value="2"/>
</dbReference>
<gene>
    <name evidence="7" type="primary">Vwce</name>
    <name evidence="7" type="ORF">CEYCYA_R02302</name>
</gene>
<evidence type="ECO:0000256" key="1">
    <source>
        <dbReference type="ARBA" id="ARBA00004613"/>
    </source>
</evidence>
<dbReference type="InterPro" id="IPR052080">
    <property type="entry name" value="vWF_C/EGF_Fibrillin"/>
</dbReference>
<dbReference type="Gene3D" id="6.20.200.20">
    <property type="match status" value="1"/>
</dbReference>
<evidence type="ECO:0000256" key="4">
    <source>
        <dbReference type="ARBA" id="ARBA00023180"/>
    </source>
</evidence>
<evidence type="ECO:0000313" key="8">
    <source>
        <dbReference type="Proteomes" id="UP000586704"/>
    </source>
</evidence>
<evidence type="ECO:0000259" key="6">
    <source>
        <dbReference type="PROSITE" id="PS50184"/>
    </source>
</evidence>
<sequence length="273" mass="27668">RGVPREPGARWTEPGCRSCACQGGQVLCEPTSCPVPCSHPLPPPAGGCCPSCSGCLHEGVARPEGDVFSPSDGNCTVCLCLGSVSLAVLGQHLASRSIQVSPNPSLCGDSTRLLLGAEAGGAGTGLGTGLALAAVPSGDTSPCPQGGDVECSFAPCPALDCPQHQRHLSPGQCCFSCRDPPAPAGEPQNRGGVWGGTAGGGVGCEGCWGWGAWEVGDEDKEGALGSLQPPRPPHSAPPTHPPPGCTYMGRIFYNNETFPSVLDPCLSCICLVR</sequence>
<evidence type="ECO:0000256" key="2">
    <source>
        <dbReference type="ARBA" id="ARBA00022525"/>
    </source>
</evidence>
<dbReference type="Pfam" id="PF00093">
    <property type="entry name" value="VWC"/>
    <property type="match status" value="1"/>
</dbReference>
<reference evidence="7 8" key="1">
    <citation type="submission" date="2020-02" db="EMBL/GenBank/DDBJ databases">
        <title>Bird 10,000 Genomes (B10K) Project - Family phase.</title>
        <authorList>
            <person name="Zhang G."/>
        </authorList>
    </citation>
    <scope>NUCLEOTIDE SEQUENCE [LARGE SCALE GENOMIC DNA]</scope>
    <source>
        <strain evidence="7">B10K-DU-013-51</strain>
        <tissue evidence="7">Mixed tissue sample</tissue>
    </source>
</reference>
<feature type="domain" description="VWFC" evidence="6">
    <location>
        <begin position="1"/>
        <end position="53"/>
    </location>
</feature>
<dbReference type="GO" id="GO:0098586">
    <property type="term" value="P:cellular response to virus"/>
    <property type="evidence" value="ECO:0007669"/>
    <property type="project" value="TreeGrafter"/>
</dbReference>
<dbReference type="EMBL" id="VYZU01015727">
    <property type="protein sequence ID" value="NXY82736.1"/>
    <property type="molecule type" value="Genomic_DNA"/>
</dbReference>
<feature type="non-terminal residue" evidence="7">
    <location>
        <position position="1"/>
    </location>
</feature>
<accession>A0A7L4MYH7</accession>
<organism evidence="7 8">
    <name type="scientific">Ceyx cyanopectus</name>
    <name type="common">Indigo-banded kingfisher</name>
    <dbReference type="NCBI Taxonomy" id="390723"/>
    <lineage>
        <taxon>Eukaryota</taxon>
        <taxon>Metazoa</taxon>
        <taxon>Chordata</taxon>
        <taxon>Craniata</taxon>
        <taxon>Vertebrata</taxon>
        <taxon>Euteleostomi</taxon>
        <taxon>Archelosauria</taxon>
        <taxon>Archosauria</taxon>
        <taxon>Dinosauria</taxon>
        <taxon>Saurischia</taxon>
        <taxon>Theropoda</taxon>
        <taxon>Coelurosauria</taxon>
        <taxon>Aves</taxon>
        <taxon>Neognathae</taxon>
        <taxon>Neoaves</taxon>
        <taxon>Telluraves</taxon>
        <taxon>Coraciimorphae</taxon>
        <taxon>Coraciiformes</taxon>
        <taxon>Alcedinidae</taxon>
        <taxon>Ceyx</taxon>
    </lineage>
</organism>
<dbReference type="SUPFAM" id="SSF57603">
    <property type="entry name" value="FnI-like domain"/>
    <property type="match status" value="2"/>
</dbReference>
<dbReference type="GO" id="GO:0005576">
    <property type="term" value="C:extracellular region"/>
    <property type="evidence" value="ECO:0007669"/>
    <property type="project" value="UniProtKB-SubCell"/>
</dbReference>
<keyword evidence="4" id="KW-0325">Glycoprotein</keyword>
<keyword evidence="3" id="KW-0732">Signal</keyword>
<comment type="caution">
    <text evidence="7">The sequence shown here is derived from an EMBL/GenBank/DDBJ whole genome shotgun (WGS) entry which is preliminary data.</text>
</comment>
<keyword evidence="2" id="KW-0964">Secreted</keyword>
<dbReference type="PROSITE" id="PS01208">
    <property type="entry name" value="VWFC_1"/>
    <property type="match status" value="1"/>
</dbReference>
<dbReference type="GO" id="GO:0005737">
    <property type="term" value="C:cytoplasm"/>
    <property type="evidence" value="ECO:0007669"/>
    <property type="project" value="TreeGrafter"/>
</dbReference>
<dbReference type="PANTHER" id="PTHR47333:SF1">
    <property type="entry name" value="VON WILLEBRAND FACTOR C AND EGF DOMAIN-CONTAINING PROTEIN"/>
    <property type="match status" value="1"/>
</dbReference>
<proteinExistence type="predicted"/>
<dbReference type="Proteomes" id="UP000586704">
    <property type="component" value="Unassembled WGS sequence"/>
</dbReference>
<feature type="non-terminal residue" evidence="7">
    <location>
        <position position="273"/>
    </location>
</feature>
<evidence type="ECO:0000256" key="5">
    <source>
        <dbReference type="SAM" id="MobiDB-lite"/>
    </source>
</evidence>
<dbReference type="InterPro" id="IPR001007">
    <property type="entry name" value="VWF_dom"/>
</dbReference>
<feature type="region of interest" description="Disordered" evidence="5">
    <location>
        <begin position="220"/>
        <end position="240"/>
    </location>
</feature>
<evidence type="ECO:0000313" key="7">
    <source>
        <dbReference type="EMBL" id="NXY82736.1"/>
    </source>
</evidence>
<evidence type="ECO:0000256" key="3">
    <source>
        <dbReference type="ARBA" id="ARBA00022729"/>
    </source>
</evidence>
<dbReference type="OrthoDB" id="10045365at2759"/>
<feature type="compositionally biased region" description="Pro residues" evidence="5">
    <location>
        <begin position="229"/>
        <end position="240"/>
    </location>
</feature>
<dbReference type="PROSITE" id="PS50184">
    <property type="entry name" value="VWFC_2"/>
    <property type="match status" value="1"/>
</dbReference>